<organism evidence="1 2">
    <name type="scientific">Athelia psychrophila</name>
    <dbReference type="NCBI Taxonomy" id="1759441"/>
    <lineage>
        <taxon>Eukaryota</taxon>
        <taxon>Fungi</taxon>
        <taxon>Dikarya</taxon>
        <taxon>Basidiomycota</taxon>
        <taxon>Agaricomycotina</taxon>
        <taxon>Agaricomycetes</taxon>
        <taxon>Agaricomycetidae</taxon>
        <taxon>Atheliales</taxon>
        <taxon>Atheliaceae</taxon>
        <taxon>Athelia</taxon>
    </lineage>
</organism>
<reference evidence="1 2" key="1">
    <citation type="journal article" date="2016" name="Mol. Biol. Evol.">
        <title>Comparative Genomics of Early-Diverging Mushroom-Forming Fungi Provides Insights into the Origins of Lignocellulose Decay Capabilities.</title>
        <authorList>
            <person name="Nagy L.G."/>
            <person name="Riley R."/>
            <person name="Tritt A."/>
            <person name="Adam C."/>
            <person name="Daum C."/>
            <person name="Floudas D."/>
            <person name="Sun H."/>
            <person name="Yadav J.S."/>
            <person name="Pangilinan J."/>
            <person name="Larsson K.H."/>
            <person name="Matsuura K."/>
            <person name="Barry K."/>
            <person name="Labutti K."/>
            <person name="Kuo R."/>
            <person name="Ohm R.A."/>
            <person name="Bhattacharya S.S."/>
            <person name="Shirouzu T."/>
            <person name="Yoshinaga Y."/>
            <person name="Martin F.M."/>
            <person name="Grigoriev I.V."/>
            <person name="Hibbett D.S."/>
        </authorList>
    </citation>
    <scope>NUCLEOTIDE SEQUENCE [LARGE SCALE GENOMIC DNA]</scope>
    <source>
        <strain evidence="1 2">CBS 109695</strain>
    </source>
</reference>
<name>A0A165YEQ9_9AGAM</name>
<evidence type="ECO:0000313" key="1">
    <source>
        <dbReference type="EMBL" id="KZP09483.1"/>
    </source>
</evidence>
<dbReference type="AlphaFoldDB" id="A0A165YEQ9"/>
<dbReference type="Proteomes" id="UP000076532">
    <property type="component" value="Unassembled WGS sequence"/>
</dbReference>
<keyword evidence="2" id="KW-1185">Reference proteome</keyword>
<protein>
    <submittedName>
        <fullName evidence="1">Uncharacterized protein</fullName>
    </submittedName>
</protein>
<gene>
    <name evidence="1" type="ORF">FIBSPDRAFT_1051820</name>
</gene>
<accession>A0A165YEQ9</accession>
<evidence type="ECO:0000313" key="2">
    <source>
        <dbReference type="Proteomes" id="UP000076532"/>
    </source>
</evidence>
<sequence>MAAFEVDPTLKSEEVRDRAAVIFNTEHVSGGTTSNVNGDYIVNNGDEIHAGHIQINHFYHIIESDKIRNFNANAERVADPTHGLAQPPNFHPSGPLVDHVVAGVAVNTFYTSSSADHSLIEIQIIADMMDVLMENPSLCNSAKLPETLASLQ</sequence>
<dbReference type="EMBL" id="KV417699">
    <property type="protein sequence ID" value="KZP09483.1"/>
    <property type="molecule type" value="Genomic_DNA"/>
</dbReference>
<proteinExistence type="predicted"/>